<feature type="domain" description="UspA" evidence="2">
    <location>
        <begin position="2"/>
        <end position="130"/>
    </location>
</feature>
<dbReference type="Proteomes" id="UP000321234">
    <property type="component" value="Unassembled WGS sequence"/>
</dbReference>
<dbReference type="PANTHER" id="PTHR46268:SF6">
    <property type="entry name" value="UNIVERSAL STRESS PROTEIN UP12"/>
    <property type="match status" value="1"/>
</dbReference>
<dbReference type="PANTHER" id="PTHR46268">
    <property type="entry name" value="STRESS RESPONSE PROTEIN NHAX"/>
    <property type="match status" value="1"/>
</dbReference>
<comment type="similarity">
    <text evidence="1">Belongs to the universal stress protein A family.</text>
</comment>
<dbReference type="SUPFAM" id="SSF52402">
    <property type="entry name" value="Adenine nucleotide alpha hydrolases-like"/>
    <property type="match status" value="1"/>
</dbReference>
<protein>
    <submittedName>
        <fullName evidence="3">Universal stress protein</fullName>
    </submittedName>
</protein>
<organism evidence="3 4">
    <name type="scientific">Quadrisphaera setariae</name>
    <dbReference type="NCBI Taxonomy" id="2593304"/>
    <lineage>
        <taxon>Bacteria</taxon>
        <taxon>Bacillati</taxon>
        <taxon>Actinomycetota</taxon>
        <taxon>Actinomycetes</taxon>
        <taxon>Kineosporiales</taxon>
        <taxon>Kineosporiaceae</taxon>
        <taxon>Quadrisphaera</taxon>
    </lineage>
</organism>
<dbReference type="EMBL" id="VKAC01000020">
    <property type="protein sequence ID" value="TXR51621.1"/>
    <property type="molecule type" value="Genomic_DNA"/>
</dbReference>
<evidence type="ECO:0000313" key="3">
    <source>
        <dbReference type="EMBL" id="TXR51621.1"/>
    </source>
</evidence>
<accession>A0A5C8Z359</accession>
<dbReference type="InterPro" id="IPR014729">
    <property type="entry name" value="Rossmann-like_a/b/a_fold"/>
</dbReference>
<dbReference type="InterPro" id="IPR006015">
    <property type="entry name" value="Universal_stress_UspA"/>
</dbReference>
<dbReference type="Gene3D" id="3.40.50.620">
    <property type="entry name" value="HUPs"/>
    <property type="match status" value="1"/>
</dbReference>
<dbReference type="AlphaFoldDB" id="A0A5C8Z359"/>
<dbReference type="RefSeq" id="WP_147928523.1">
    <property type="nucleotide sequence ID" value="NZ_VKAC01000020.1"/>
</dbReference>
<comment type="caution">
    <text evidence="3">The sequence shown here is derived from an EMBL/GenBank/DDBJ whole genome shotgun (WGS) entry which is preliminary data.</text>
</comment>
<dbReference type="PRINTS" id="PR01438">
    <property type="entry name" value="UNVRSLSTRESS"/>
</dbReference>
<dbReference type="InterPro" id="IPR006016">
    <property type="entry name" value="UspA"/>
</dbReference>
<dbReference type="OrthoDB" id="5419113at2"/>
<evidence type="ECO:0000256" key="1">
    <source>
        <dbReference type="ARBA" id="ARBA00008791"/>
    </source>
</evidence>
<reference evidence="3 4" key="1">
    <citation type="submission" date="2019-07" db="EMBL/GenBank/DDBJ databases">
        <title>Quadrisphaera sp. strain DD2A genome sequencing and assembly.</title>
        <authorList>
            <person name="Kim I."/>
        </authorList>
    </citation>
    <scope>NUCLEOTIDE SEQUENCE [LARGE SCALE GENOMIC DNA]</scope>
    <source>
        <strain evidence="3 4">DD2A</strain>
    </source>
</reference>
<sequence>MTVVVGYVPSSSGRAAVQAGIEHARAFDAPLVVVNTDSGRGAGATDGPALVEDTHLEVLRRTLDESGVRAEVRQEPRQEPAEALLDVAAQVGARCIVIGLRPRSMVSKLLLGSTAQQVLLHATCPVVVVKAEPENA</sequence>
<dbReference type="CDD" id="cd00293">
    <property type="entry name" value="USP-like"/>
    <property type="match status" value="1"/>
</dbReference>
<proteinExistence type="inferred from homology"/>
<evidence type="ECO:0000313" key="4">
    <source>
        <dbReference type="Proteomes" id="UP000321234"/>
    </source>
</evidence>
<dbReference type="Pfam" id="PF00582">
    <property type="entry name" value="Usp"/>
    <property type="match status" value="1"/>
</dbReference>
<gene>
    <name evidence="3" type="ORF">FMM08_22170</name>
</gene>
<keyword evidence="4" id="KW-1185">Reference proteome</keyword>
<name>A0A5C8Z359_9ACTN</name>
<evidence type="ECO:0000259" key="2">
    <source>
        <dbReference type="Pfam" id="PF00582"/>
    </source>
</evidence>